<keyword evidence="3" id="KW-0255">Endonuclease</keyword>
<dbReference type="GO" id="GO:0003676">
    <property type="term" value="F:nucleic acid binding"/>
    <property type="evidence" value="ECO:0007669"/>
    <property type="project" value="InterPro"/>
</dbReference>
<dbReference type="Pfam" id="PF02021">
    <property type="entry name" value="UPF0102"/>
    <property type="match status" value="1"/>
</dbReference>
<dbReference type="RefSeq" id="WP_078664361.1">
    <property type="nucleotide sequence ID" value="NZ_FUXM01000002.1"/>
</dbReference>
<dbReference type="AlphaFoldDB" id="A0A1T4LKU1"/>
<dbReference type="InterPro" id="IPR003509">
    <property type="entry name" value="UPF0102_YraN-like"/>
</dbReference>
<dbReference type="HAMAP" id="MF_00048">
    <property type="entry name" value="UPF0102"/>
    <property type="match status" value="1"/>
</dbReference>
<evidence type="ECO:0000313" key="4">
    <source>
        <dbReference type="Proteomes" id="UP000189933"/>
    </source>
</evidence>
<evidence type="ECO:0000256" key="2">
    <source>
        <dbReference type="HAMAP-Rule" id="MF_00048"/>
    </source>
</evidence>
<dbReference type="PANTHER" id="PTHR34039:SF1">
    <property type="entry name" value="UPF0102 PROTEIN YRAN"/>
    <property type="match status" value="1"/>
</dbReference>
<dbReference type="Proteomes" id="UP000189933">
    <property type="component" value="Unassembled WGS sequence"/>
</dbReference>
<dbReference type="PANTHER" id="PTHR34039">
    <property type="entry name" value="UPF0102 PROTEIN YRAN"/>
    <property type="match status" value="1"/>
</dbReference>
<gene>
    <name evidence="3" type="ORF">SAMN02745885_00201</name>
</gene>
<dbReference type="GO" id="GO:0004519">
    <property type="term" value="F:endonuclease activity"/>
    <property type="evidence" value="ECO:0007669"/>
    <property type="project" value="UniProtKB-KW"/>
</dbReference>
<proteinExistence type="inferred from homology"/>
<organism evidence="3 4">
    <name type="scientific">Carboxydocella sporoproducens DSM 16521</name>
    <dbReference type="NCBI Taxonomy" id="1121270"/>
    <lineage>
        <taxon>Bacteria</taxon>
        <taxon>Bacillati</taxon>
        <taxon>Bacillota</taxon>
        <taxon>Clostridia</taxon>
        <taxon>Eubacteriales</taxon>
        <taxon>Clostridiales Family XVI. Incertae Sedis</taxon>
        <taxon>Carboxydocella</taxon>
    </lineage>
</organism>
<accession>A0A1T4LKU1</accession>
<protein>
    <recommendedName>
        <fullName evidence="2">UPF0102 protein SAMN02745885_00201</fullName>
    </recommendedName>
</protein>
<dbReference type="InterPro" id="IPR011335">
    <property type="entry name" value="Restrct_endonuc-II-like"/>
</dbReference>
<dbReference type="EMBL" id="FUXM01000002">
    <property type="protein sequence ID" value="SJZ55372.1"/>
    <property type="molecule type" value="Genomic_DNA"/>
</dbReference>
<name>A0A1T4LKU1_9FIRM</name>
<sequence length="114" mass="13112">MKKKELGNLGEEIAAQYLAQQGYKIIARNLKLKKGEVDILCKDSENNLVLVEVKTCSKFSPVPAIENITRVKKNRLRRLWQELTSIYNCDNGYIMAIAIYYEGHETNIMAYILD</sequence>
<keyword evidence="4" id="KW-1185">Reference proteome</keyword>
<keyword evidence="3" id="KW-0378">Hydrolase</keyword>
<comment type="similarity">
    <text evidence="1 2">Belongs to the UPF0102 family.</text>
</comment>
<dbReference type="CDD" id="cd20736">
    <property type="entry name" value="PoNe_Nuclease"/>
    <property type="match status" value="1"/>
</dbReference>
<keyword evidence="3" id="KW-0540">Nuclease</keyword>
<dbReference type="OrthoDB" id="9802516at2"/>
<evidence type="ECO:0000313" key="3">
    <source>
        <dbReference type="EMBL" id="SJZ55372.1"/>
    </source>
</evidence>
<dbReference type="InterPro" id="IPR011856">
    <property type="entry name" value="tRNA_endonuc-like_dom_sf"/>
</dbReference>
<evidence type="ECO:0000256" key="1">
    <source>
        <dbReference type="ARBA" id="ARBA00006738"/>
    </source>
</evidence>
<reference evidence="4" key="1">
    <citation type="submission" date="2017-02" db="EMBL/GenBank/DDBJ databases">
        <authorList>
            <person name="Varghese N."/>
            <person name="Submissions S."/>
        </authorList>
    </citation>
    <scope>NUCLEOTIDE SEQUENCE [LARGE SCALE GENOMIC DNA]</scope>
    <source>
        <strain evidence="4">DSM 16521</strain>
    </source>
</reference>
<dbReference type="SUPFAM" id="SSF52980">
    <property type="entry name" value="Restriction endonuclease-like"/>
    <property type="match status" value="1"/>
</dbReference>
<dbReference type="Gene3D" id="3.40.1350.10">
    <property type="match status" value="1"/>
</dbReference>